<dbReference type="InterPro" id="IPR050982">
    <property type="entry name" value="Auxin_biosynth/cation_transpt"/>
</dbReference>
<dbReference type="AlphaFoldDB" id="A0A804LR74"/>
<dbReference type="InterPro" id="IPR036188">
    <property type="entry name" value="FAD/NAD-bd_sf"/>
</dbReference>
<gene>
    <name evidence="11" type="primary">LOC100282977</name>
</gene>
<keyword evidence="7 9" id="KW-0503">Monooxygenase</keyword>
<evidence type="ECO:0000256" key="6">
    <source>
        <dbReference type="ARBA" id="ARBA00023002"/>
    </source>
</evidence>
<comment type="similarity">
    <text evidence="2 9">Belongs to the FMO family.</text>
</comment>
<evidence type="ECO:0000256" key="2">
    <source>
        <dbReference type="ARBA" id="ARBA00009183"/>
    </source>
</evidence>
<dbReference type="PANTHER" id="PTHR43539:SF48">
    <property type="entry name" value="FLAVIN-CONTAINING MONOOXYGENASE"/>
    <property type="match status" value="1"/>
</dbReference>
<evidence type="ECO:0000313" key="12">
    <source>
        <dbReference type="Proteomes" id="UP000007305"/>
    </source>
</evidence>
<evidence type="ECO:0000256" key="3">
    <source>
        <dbReference type="ARBA" id="ARBA00022630"/>
    </source>
</evidence>
<dbReference type="GO" id="GO:0004499">
    <property type="term" value="F:N,N-dimethylaniline monooxygenase activity"/>
    <property type="evidence" value="ECO:0007669"/>
    <property type="project" value="InterPro"/>
</dbReference>
<evidence type="ECO:0000256" key="5">
    <source>
        <dbReference type="ARBA" id="ARBA00022857"/>
    </source>
</evidence>
<reference evidence="11" key="2">
    <citation type="submission" date="2019-07" db="EMBL/GenBank/DDBJ databases">
        <authorList>
            <person name="Seetharam A."/>
            <person name="Woodhouse M."/>
            <person name="Cannon E."/>
        </authorList>
    </citation>
    <scope>NUCLEOTIDE SEQUENCE [LARGE SCALE GENOMIC DNA]</scope>
    <source>
        <strain evidence="11">cv. B73</strain>
    </source>
</reference>
<keyword evidence="6 9" id="KW-0560">Oxidoreductase</keyword>
<keyword evidence="12" id="KW-1185">Reference proteome</keyword>
<feature type="region of interest" description="Disordered" evidence="10">
    <location>
        <begin position="52"/>
        <end position="80"/>
    </location>
</feature>
<evidence type="ECO:0000313" key="11">
    <source>
        <dbReference type="EnsemblPlants" id="Zm00001eb030320_P001"/>
    </source>
</evidence>
<comment type="catalytic activity">
    <reaction evidence="8">
        <text>indole-3-pyruvate + NADPH + O2 + H(+) = (indol-3-yl)acetate + CO2 + NADP(+) + H2O</text>
        <dbReference type="Rhea" id="RHEA:34331"/>
        <dbReference type="ChEBI" id="CHEBI:15377"/>
        <dbReference type="ChEBI" id="CHEBI:15378"/>
        <dbReference type="ChEBI" id="CHEBI:15379"/>
        <dbReference type="ChEBI" id="CHEBI:16526"/>
        <dbReference type="ChEBI" id="CHEBI:17640"/>
        <dbReference type="ChEBI" id="CHEBI:30854"/>
        <dbReference type="ChEBI" id="CHEBI:57783"/>
        <dbReference type="ChEBI" id="CHEBI:58349"/>
        <dbReference type="EC" id="1.14.13.168"/>
    </reaction>
</comment>
<dbReference type="PANTHER" id="PTHR43539">
    <property type="entry name" value="FLAVIN-BINDING MONOOXYGENASE-LIKE PROTEIN (AFU_ORTHOLOGUE AFUA_4G09220)"/>
    <property type="match status" value="1"/>
</dbReference>
<dbReference type="InParanoid" id="A0A804LR74"/>
<evidence type="ECO:0000256" key="8">
    <source>
        <dbReference type="ARBA" id="ARBA00047707"/>
    </source>
</evidence>
<keyword evidence="5" id="KW-0521">NADP</keyword>
<evidence type="ECO:0000256" key="4">
    <source>
        <dbReference type="ARBA" id="ARBA00022827"/>
    </source>
</evidence>
<protein>
    <recommendedName>
        <fullName evidence="9">Flavin-containing monooxygenase</fullName>
        <ecNumber evidence="9">1.-.-.-</ecNumber>
    </recommendedName>
</protein>
<dbReference type="GO" id="GO:0050661">
    <property type="term" value="F:NADP binding"/>
    <property type="evidence" value="ECO:0007669"/>
    <property type="project" value="InterPro"/>
</dbReference>
<dbReference type="Gene3D" id="3.50.50.60">
    <property type="entry name" value="FAD/NAD(P)-binding domain"/>
    <property type="match status" value="1"/>
</dbReference>
<dbReference type="GO" id="GO:0050660">
    <property type="term" value="F:flavin adenine dinucleotide binding"/>
    <property type="evidence" value="ECO:0000318"/>
    <property type="project" value="GO_Central"/>
</dbReference>
<evidence type="ECO:0000256" key="9">
    <source>
        <dbReference type="RuleBase" id="RU361177"/>
    </source>
</evidence>
<dbReference type="EC" id="1.-.-.-" evidence="9"/>
<dbReference type="Proteomes" id="UP000007305">
    <property type="component" value="Chromosome 1"/>
</dbReference>
<name>A0A804LR74_MAIZE</name>
<dbReference type="Pfam" id="PF00743">
    <property type="entry name" value="FMO-like"/>
    <property type="match status" value="1"/>
</dbReference>
<sequence>MCVHQHVCIYNRSHRVTIAITIFKHIPSISREFERASIARAPSDMDRFITQTEGRRDRKHIPSVSREFAGASAARASPGMERSIAKSEVRWDRFVETGKGEMVQDPLTTETGGKMEHDLLMYSPRSAARATATGIPIGDQGVAVLRGPLIVGAGPAGLACAAMLTMGLVPYVILERDMCIASTWHRRTYDRLCLHLPKRYCQLPLMPFPHSYPTYPVRQQFLAYLDEYKRKHGIRPFFNMEVVSAEYDGEYWCVRTKDTSDNVGGSMLSSCTMEYRSKWLIVATGENAEPVVPEIKGMRSFKGEVFHSSDYRNGEEFQGKNVLVIGCGNSGMEVSLDLANYNVHTSMVVRDSGHVLPREILGISTFTLSLWLQTFFNIKVVDQILLVLAWFILGDTRRIGIPRPNLGPMELKQLSGKTPVLDVGTIAKIKSGDIKVFPGIKSFQEDGVEFIDGRIESFDVVIFATGYKSNVPYWLKENEFFSRKDGFPCRPNEWKGKNGLYAAGFSRRGLLGVSMDATKIANDIIQSYNNIIFHPMDIQRSQDD</sequence>
<dbReference type="FunFam" id="3.50.50.60:FF:000100">
    <property type="entry name" value="Flavin-containing monooxygenase"/>
    <property type="match status" value="1"/>
</dbReference>
<accession>A0A804LR74</accession>
<dbReference type="Gramene" id="Zm00001eb030320_T001">
    <property type="protein sequence ID" value="Zm00001eb030320_P001"/>
    <property type="gene ID" value="Zm00001eb030320"/>
</dbReference>
<evidence type="ECO:0000256" key="7">
    <source>
        <dbReference type="ARBA" id="ARBA00023033"/>
    </source>
</evidence>
<evidence type="ECO:0000256" key="1">
    <source>
        <dbReference type="ARBA" id="ARBA00001974"/>
    </source>
</evidence>
<dbReference type="GO" id="GO:0103075">
    <property type="term" value="F:indole-3-pyruvate monooxygenase activity"/>
    <property type="evidence" value="ECO:0007669"/>
    <property type="project" value="UniProtKB-EC"/>
</dbReference>
<dbReference type="SUPFAM" id="SSF51905">
    <property type="entry name" value="FAD/NAD(P)-binding domain"/>
    <property type="match status" value="2"/>
</dbReference>
<dbReference type="PRINTS" id="PR00368">
    <property type="entry name" value="FADPNR"/>
</dbReference>
<dbReference type="GO" id="GO:0004497">
    <property type="term" value="F:monooxygenase activity"/>
    <property type="evidence" value="ECO:0000318"/>
    <property type="project" value="GO_Central"/>
</dbReference>
<keyword evidence="3 9" id="KW-0285">Flavoprotein</keyword>
<comment type="cofactor">
    <cofactor evidence="1 9">
        <name>FAD</name>
        <dbReference type="ChEBI" id="CHEBI:57692"/>
    </cofactor>
</comment>
<organism evidence="11 12">
    <name type="scientific">Zea mays</name>
    <name type="common">Maize</name>
    <dbReference type="NCBI Taxonomy" id="4577"/>
    <lineage>
        <taxon>Eukaryota</taxon>
        <taxon>Viridiplantae</taxon>
        <taxon>Streptophyta</taxon>
        <taxon>Embryophyta</taxon>
        <taxon>Tracheophyta</taxon>
        <taxon>Spermatophyta</taxon>
        <taxon>Magnoliopsida</taxon>
        <taxon>Liliopsida</taxon>
        <taxon>Poales</taxon>
        <taxon>Poaceae</taxon>
        <taxon>PACMAD clade</taxon>
        <taxon>Panicoideae</taxon>
        <taxon>Andropogonodae</taxon>
        <taxon>Andropogoneae</taxon>
        <taxon>Tripsacinae</taxon>
        <taxon>Zea</taxon>
    </lineage>
</organism>
<evidence type="ECO:0000256" key="10">
    <source>
        <dbReference type="SAM" id="MobiDB-lite"/>
    </source>
</evidence>
<dbReference type="InterPro" id="IPR020946">
    <property type="entry name" value="Flavin_mOase-like"/>
</dbReference>
<reference evidence="12" key="1">
    <citation type="submission" date="2015-12" db="EMBL/GenBank/DDBJ databases">
        <title>Update maize B73 reference genome by single molecule sequencing technologies.</title>
        <authorList>
            <consortium name="Maize Genome Sequencing Project"/>
            <person name="Ware D."/>
        </authorList>
    </citation>
    <scope>NUCLEOTIDE SEQUENCE [LARGE SCALE GENOMIC DNA]</scope>
    <source>
        <strain evidence="12">cv. B73</strain>
    </source>
</reference>
<proteinExistence type="inferred from homology"/>
<reference evidence="11" key="3">
    <citation type="submission" date="2021-05" db="UniProtKB">
        <authorList>
            <consortium name="EnsemblPlants"/>
        </authorList>
    </citation>
    <scope>IDENTIFICATION</scope>
    <source>
        <strain evidence="11">cv. B73</strain>
    </source>
</reference>
<keyword evidence="4 9" id="KW-0274">FAD</keyword>
<dbReference type="GO" id="GO:0009851">
    <property type="term" value="P:auxin biosynthetic process"/>
    <property type="evidence" value="ECO:0000318"/>
    <property type="project" value="GO_Central"/>
</dbReference>
<dbReference type="EnsemblPlants" id="Zm00001eb030320_T001">
    <property type="protein sequence ID" value="Zm00001eb030320_P001"/>
    <property type="gene ID" value="Zm00001eb030320"/>
</dbReference>